<dbReference type="Proteomes" id="UP000268857">
    <property type="component" value="Unassembled WGS sequence"/>
</dbReference>
<dbReference type="AlphaFoldDB" id="A0A3S0Y111"/>
<gene>
    <name evidence="3" type="ORF">PCC6912_23810</name>
</gene>
<evidence type="ECO:0000313" key="4">
    <source>
        <dbReference type="Proteomes" id="UP000268857"/>
    </source>
</evidence>
<comment type="caution">
    <text evidence="3">The sequence shown here is derived from an EMBL/GenBank/DDBJ whole genome shotgun (WGS) entry which is preliminary data.</text>
</comment>
<proteinExistence type="predicted"/>
<sequence>MLLNYAILFGNYVKNTKKNINKRSPASHQPTSAKRRWQIELAQGRLLFITLPLAILGSLAYVSIATAQIVEDNSLDATGRSTVTRDIEIRGIVSDRIDGGTTRGSNLFHSFQEFNVGENRGVYFSNPAGIENILTRVTGGNASNIQGRLGVVDINNNLGTANLFLINPNGIVFGANARLDLGGSFFASTANSIVFDNGFEFSAANPQAPLLNVNIPVGLRFRDNPGGIQVQGNGEGVRATDTLIDTTDALRVASDQTLALVGGDVSLEGATLKTAGGRIELGSVAGEGLVNLTPTAKGFALGYGNVKNFGNIQLSQKAAVDASGEGAGDVQVLGKRVTLTNGSQIETSTLRAKPGGTLFVNAQDSLEVNGISSDRQFRSGLFADVYSEATGNGGNLEIKTGSLSLINGAVLSSSTFGRGNAGIVNINANDTVFLNGGDNGSFIFNNVGSGAVGNSGGINISSGLLFVTNGGQIQSSIFGQGDAGKVTIIARDTVSFDGRREGRFPSGIFTGVQEGGKGNTGGIDIRTGSLFITNRAQLVSNTEGEGNPGDIVIEAQDQVSLLNSIIISEVTEKTGVGNGGDIKITTGTLLLKDASALLADTENQGNAGNIIINARDSVILEGQGPSAGDPDFIVPSQITATVDFGGVGEGGDINISTGLLLVKDDGFIRSTTFAQGTAGNLNFSTAKIHLSDGASISSNTLTSQNAGNIKITTGELLVEGGSDISVNSQGLGKAGNLDIIADSIRLDNQGKISASSASTEGGDIILNVRDYLFMSRNSEISTSAGTAETGGGNGGNIFINTLPDYQGFVIATPNENSDITANAFTGQGGKVVINSAGIFGFVPRSRQDLERLRPNDLDPRRIPTNDITAVSQQNPSLSGSVTLNTPEVDPSKGLVELPETVIDPTEQIAQNPCQRGDGSQFIITGRGGLPPHPNEILSNDNIRVDWIEPVGSRGNSQGIKINQSSTHPTAKQIVPAQGWVFNEKGDVVLTAYNPTATNLPQRTSSKTTAACPAPF</sequence>
<dbReference type="Pfam" id="PF05860">
    <property type="entry name" value="TPS"/>
    <property type="match status" value="1"/>
</dbReference>
<evidence type="ECO:0000256" key="1">
    <source>
        <dbReference type="SAM" id="MobiDB-lite"/>
    </source>
</evidence>
<dbReference type="InterPro" id="IPR008638">
    <property type="entry name" value="FhaB/CdiA-like_TPS"/>
</dbReference>
<dbReference type="SMART" id="SM00912">
    <property type="entry name" value="Haemagg_act"/>
    <property type="match status" value="1"/>
</dbReference>
<feature type="compositionally biased region" description="Polar residues" evidence="1">
    <location>
        <begin position="871"/>
        <end position="885"/>
    </location>
</feature>
<dbReference type="OrthoDB" id="474851at2"/>
<accession>A0A3S0Y111</accession>
<dbReference type="NCBIfam" id="TIGR01901">
    <property type="entry name" value="adhes_NPXG"/>
    <property type="match status" value="1"/>
</dbReference>
<dbReference type="InterPro" id="IPR011050">
    <property type="entry name" value="Pectin_lyase_fold/virulence"/>
</dbReference>
<feature type="region of interest" description="Disordered" evidence="1">
    <location>
        <begin position="871"/>
        <end position="892"/>
    </location>
</feature>
<dbReference type="InterPro" id="IPR012334">
    <property type="entry name" value="Pectin_lyas_fold"/>
</dbReference>
<organism evidence="3 4">
    <name type="scientific">Chlorogloeopsis fritschii PCC 6912</name>
    <dbReference type="NCBI Taxonomy" id="211165"/>
    <lineage>
        <taxon>Bacteria</taxon>
        <taxon>Bacillati</taxon>
        <taxon>Cyanobacteriota</taxon>
        <taxon>Cyanophyceae</taxon>
        <taxon>Nostocales</taxon>
        <taxon>Chlorogloeopsidaceae</taxon>
        <taxon>Chlorogloeopsis</taxon>
    </lineage>
</organism>
<protein>
    <recommendedName>
        <fullName evidence="2">Filamentous haemagglutinin FhaB/tRNA nuclease CdiA-like TPS domain-containing protein</fullName>
    </recommendedName>
</protein>
<feature type="domain" description="Filamentous haemagglutinin FhaB/tRNA nuclease CdiA-like TPS" evidence="2">
    <location>
        <begin position="77"/>
        <end position="196"/>
    </location>
</feature>
<dbReference type="EMBL" id="RSCJ01000008">
    <property type="protein sequence ID" value="RUR83007.1"/>
    <property type="molecule type" value="Genomic_DNA"/>
</dbReference>
<reference evidence="3 4" key="1">
    <citation type="journal article" date="2019" name="Genome Biol. Evol.">
        <title>Day and night: Metabolic profiles and evolutionary relationships of six axenic non-marine cyanobacteria.</title>
        <authorList>
            <person name="Will S.E."/>
            <person name="Henke P."/>
            <person name="Boedeker C."/>
            <person name="Huang S."/>
            <person name="Brinkmann H."/>
            <person name="Rohde M."/>
            <person name="Jarek M."/>
            <person name="Friedl T."/>
            <person name="Seufert S."/>
            <person name="Schumacher M."/>
            <person name="Overmann J."/>
            <person name="Neumann-Schaal M."/>
            <person name="Petersen J."/>
        </authorList>
    </citation>
    <scope>NUCLEOTIDE SEQUENCE [LARGE SCALE GENOMIC DNA]</scope>
    <source>
        <strain evidence="3 4">PCC 6912</strain>
    </source>
</reference>
<dbReference type="RefSeq" id="WP_127011322.1">
    <property type="nucleotide sequence ID" value="NZ_RSCJ01000008.1"/>
</dbReference>
<evidence type="ECO:0000259" key="2">
    <source>
        <dbReference type="SMART" id="SM00912"/>
    </source>
</evidence>
<evidence type="ECO:0000313" key="3">
    <source>
        <dbReference type="EMBL" id="RUR83007.1"/>
    </source>
</evidence>
<keyword evidence="4" id="KW-1185">Reference proteome</keyword>
<dbReference type="Gene3D" id="2.160.20.10">
    <property type="entry name" value="Single-stranded right-handed beta-helix, Pectin lyase-like"/>
    <property type="match status" value="2"/>
</dbReference>
<dbReference type="SUPFAM" id="SSF51126">
    <property type="entry name" value="Pectin lyase-like"/>
    <property type="match status" value="4"/>
</dbReference>
<name>A0A3S0Y111_CHLFR</name>